<keyword evidence="2" id="KW-1185">Reference proteome</keyword>
<accession>A0AC61R3V4</accession>
<keyword evidence="1" id="KW-0282">Flagellum</keyword>
<dbReference type="EMBL" id="SRZB01000002">
    <property type="protein sequence ID" value="TGY00434.1"/>
    <property type="molecule type" value="Genomic_DNA"/>
</dbReference>
<sequence>MADTVSQDQINELLRTMQVQKAAKQESGNSGQREKTKYSKYDFYSPRKFTKDKMKILTSAFENYARVITSQLNGIFRVSTEITVKDVQEGRYYEFVGKLSENDSITLADAYTQEKNKAKVPLMMYVTPGLVITLVTHMLGGGDEAVHVEEDYRYSDVELALYGRIVDYMIQALKDGFANYVNIEFQVQRIAQNPSLLQDIGLDEAVALITLNADMAGLGTETIQICLPGTLLEMIFRLMDSHRNIGRGFAFEDNQETIMEHLRMSQLQITGQLATVELDLKDIYHLRPGDVIDLNKPRNGDVKLFIGKRPWFTGKMGTYKKNVAVRISDRINKDDREMTEENGQMDIEKPKVL</sequence>
<gene>
    <name evidence="1" type="ORF">E5357_02730</name>
</gene>
<keyword evidence="1" id="KW-0969">Cilium</keyword>
<organism evidence="1 2">
    <name type="scientific">Hominisplanchenecus murintestinalis</name>
    <dbReference type="NCBI Taxonomy" id="2941517"/>
    <lineage>
        <taxon>Bacteria</taxon>
        <taxon>Bacillati</taxon>
        <taxon>Bacillota</taxon>
        <taxon>Clostridia</taxon>
        <taxon>Lachnospirales</taxon>
        <taxon>Lachnospiraceae</taxon>
        <taxon>Hominisplanchenecus</taxon>
    </lineage>
</organism>
<name>A0AC61R3V4_9FIRM</name>
<evidence type="ECO:0000313" key="1">
    <source>
        <dbReference type="EMBL" id="TGY00434.1"/>
    </source>
</evidence>
<evidence type="ECO:0000313" key="2">
    <source>
        <dbReference type="Proteomes" id="UP000307720"/>
    </source>
</evidence>
<proteinExistence type="predicted"/>
<dbReference type="Proteomes" id="UP000307720">
    <property type="component" value="Unassembled WGS sequence"/>
</dbReference>
<keyword evidence="1" id="KW-0966">Cell projection</keyword>
<protein>
    <submittedName>
        <fullName evidence="1">Flagellar motor switch protein FliM</fullName>
    </submittedName>
</protein>
<comment type="caution">
    <text evidence="1">The sequence shown here is derived from an EMBL/GenBank/DDBJ whole genome shotgun (WGS) entry which is preliminary data.</text>
</comment>
<reference evidence="1" key="1">
    <citation type="submission" date="2019-04" db="EMBL/GenBank/DDBJ databases">
        <title>Microbes associate with the intestines of laboratory mice.</title>
        <authorList>
            <person name="Navarre W."/>
            <person name="Wong E."/>
            <person name="Huang K."/>
            <person name="Tropini C."/>
            <person name="Ng K."/>
            <person name="Yu B."/>
        </authorList>
    </citation>
    <scope>NUCLEOTIDE SEQUENCE</scope>
    <source>
        <strain evidence="1">NM72_1-8</strain>
    </source>
</reference>